<evidence type="ECO:0000256" key="4">
    <source>
        <dbReference type="ARBA" id="ARBA00022989"/>
    </source>
</evidence>
<evidence type="ECO:0000256" key="5">
    <source>
        <dbReference type="ARBA" id="ARBA00023136"/>
    </source>
</evidence>
<dbReference type="InterPro" id="IPR050495">
    <property type="entry name" value="ATG22/LtaA_families"/>
</dbReference>
<feature type="transmembrane region" description="Helical" evidence="6">
    <location>
        <begin position="369"/>
        <end position="395"/>
    </location>
</feature>
<feature type="transmembrane region" description="Helical" evidence="6">
    <location>
        <begin position="248"/>
        <end position="270"/>
    </location>
</feature>
<feature type="domain" description="Major facilitator superfamily (MFS) profile" evidence="7">
    <location>
        <begin position="244"/>
        <end position="438"/>
    </location>
</feature>
<keyword evidence="5 6" id="KW-0472">Membrane</keyword>
<evidence type="ECO:0000256" key="2">
    <source>
        <dbReference type="ARBA" id="ARBA00022448"/>
    </source>
</evidence>
<evidence type="ECO:0000313" key="8">
    <source>
        <dbReference type="EMBL" id="UQN35006.1"/>
    </source>
</evidence>
<feature type="transmembrane region" description="Helical" evidence="6">
    <location>
        <begin position="190"/>
        <end position="213"/>
    </location>
</feature>
<dbReference type="InterPro" id="IPR024671">
    <property type="entry name" value="Atg22-like"/>
</dbReference>
<feature type="transmembrane region" description="Helical" evidence="6">
    <location>
        <begin position="118"/>
        <end position="142"/>
    </location>
</feature>
<feature type="transmembrane region" description="Helical" evidence="6">
    <location>
        <begin position="61"/>
        <end position="82"/>
    </location>
</feature>
<feature type="transmembrane region" description="Helical" evidence="6">
    <location>
        <begin position="94"/>
        <end position="112"/>
    </location>
</feature>
<keyword evidence="2" id="KW-0813">Transport</keyword>
<evidence type="ECO:0000256" key="6">
    <source>
        <dbReference type="SAM" id="Phobius"/>
    </source>
</evidence>
<protein>
    <submittedName>
        <fullName evidence="8">MFS transporter</fullName>
    </submittedName>
</protein>
<gene>
    <name evidence="8" type="ORF">MTR80_11920</name>
</gene>
<feature type="transmembrane region" description="Helical" evidence="6">
    <location>
        <begin position="401"/>
        <end position="422"/>
    </location>
</feature>
<organism evidence="8 9">
    <name type="scientific">Alcaligenes aquatilis</name>
    <dbReference type="NCBI Taxonomy" id="323284"/>
    <lineage>
        <taxon>Bacteria</taxon>
        <taxon>Pseudomonadati</taxon>
        <taxon>Pseudomonadota</taxon>
        <taxon>Betaproteobacteria</taxon>
        <taxon>Burkholderiales</taxon>
        <taxon>Alcaligenaceae</taxon>
        <taxon>Alcaligenes</taxon>
    </lineage>
</organism>
<keyword evidence="9" id="KW-1185">Reference proteome</keyword>
<dbReference type="PANTHER" id="PTHR23519:SF1">
    <property type="entry name" value="AUTOPHAGY-RELATED PROTEIN 22"/>
    <property type="match status" value="1"/>
</dbReference>
<dbReference type="PANTHER" id="PTHR23519">
    <property type="entry name" value="AUTOPHAGY-RELATED PROTEIN 22"/>
    <property type="match status" value="1"/>
</dbReference>
<keyword evidence="4 6" id="KW-1133">Transmembrane helix</keyword>
<dbReference type="Gene3D" id="1.20.1250.20">
    <property type="entry name" value="MFS general substrate transporter like domains"/>
    <property type="match status" value="2"/>
</dbReference>
<feature type="transmembrane region" description="Helical" evidence="6">
    <location>
        <begin position="311"/>
        <end position="329"/>
    </location>
</feature>
<evidence type="ECO:0000313" key="9">
    <source>
        <dbReference type="Proteomes" id="UP000831759"/>
    </source>
</evidence>
<dbReference type="Proteomes" id="UP000831759">
    <property type="component" value="Chromosome"/>
</dbReference>
<feature type="transmembrane region" description="Helical" evidence="6">
    <location>
        <begin position="30"/>
        <end position="49"/>
    </location>
</feature>
<dbReference type="InterPro" id="IPR036259">
    <property type="entry name" value="MFS_trans_sf"/>
</dbReference>
<dbReference type="GeneID" id="96869654"/>
<keyword evidence="3 6" id="KW-0812">Transmembrane</keyword>
<feature type="transmembrane region" description="Helical" evidence="6">
    <location>
        <begin position="276"/>
        <end position="299"/>
    </location>
</feature>
<feature type="transmembrane region" description="Helical" evidence="6">
    <location>
        <begin position="335"/>
        <end position="357"/>
    </location>
</feature>
<dbReference type="SUPFAM" id="SSF103473">
    <property type="entry name" value="MFS general substrate transporter"/>
    <property type="match status" value="1"/>
</dbReference>
<evidence type="ECO:0000256" key="3">
    <source>
        <dbReference type="ARBA" id="ARBA00022692"/>
    </source>
</evidence>
<dbReference type="RefSeq" id="WP_249459776.1">
    <property type="nucleotide sequence ID" value="NZ_CP094619.1"/>
</dbReference>
<sequence>MMRFIGQALGKALNEGVRLRELWAWAMYDFANSGYTTVILTSVYSAYFVGVIAEGRSWATLAWTLALSASYLSIMLTMPGLGAKADARQGKRRLLFSSTIGCVLATVMLYWAGPNDIVWALVFIALSNYCYCIGESVIGAFLPEIARPDALGRVSGWGWGFGYFGGMLALGLSLGFLTWATSQGWTAQEYVPGIALITATLFALSALPSFLFLRERSAPSGAEQQGMLSRLIASARDVHQHFPDFRTLLLCGAAYQAGIAVIITLSAVYATEAMGFTMAQTMALIFTVNIAAAVGALLFGHVQDRIGHRRALALTLCAWLAMVGIAVSTRSLAGFWTAAAVAGLCIGSSQSAGRAMVGLLAPKSRLAEFFALWTFAIQLAAVCGPLSYGLVTWLSGGNHRLALACTGLFFLAGLLILSRLNFPRGILAKNQADLSCQD</sequence>
<proteinExistence type="predicted"/>
<dbReference type="Pfam" id="PF11700">
    <property type="entry name" value="ATG22"/>
    <property type="match status" value="1"/>
</dbReference>
<dbReference type="PROSITE" id="PS50850">
    <property type="entry name" value="MFS"/>
    <property type="match status" value="1"/>
</dbReference>
<dbReference type="EMBL" id="CP094619">
    <property type="protein sequence ID" value="UQN35006.1"/>
    <property type="molecule type" value="Genomic_DNA"/>
</dbReference>
<accession>A0ABY4NDU9</accession>
<feature type="transmembrane region" description="Helical" evidence="6">
    <location>
        <begin position="154"/>
        <end position="178"/>
    </location>
</feature>
<dbReference type="InterPro" id="IPR020846">
    <property type="entry name" value="MFS_dom"/>
</dbReference>
<name>A0ABY4NDU9_9BURK</name>
<comment type="subcellular location">
    <subcellularLocation>
        <location evidence="1">Endomembrane system</location>
        <topology evidence="1">Multi-pass membrane protein</topology>
    </subcellularLocation>
</comment>
<reference evidence="8 9" key="1">
    <citation type="journal article" date="2022" name="Int. J. Syst. Evol. Microbiol.">
        <title>Characterization of Alcaligenes aquatilis as a novel member of heterotrophic nitrifier-aerobic denitrifier and its performance in treating piggery wastewater.</title>
        <authorList>
            <person name="Cao X."/>
            <person name="Zhao B."/>
            <person name="Wu Y."/>
            <person name="Huang J."/>
            <person name="Wang H."/>
            <person name="Sun X."/>
            <person name="Li S."/>
        </authorList>
    </citation>
    <scope>NUCLEOTIDE SEQUENCE [LARGE SCALE GENOMIC DNA]</scope>
    <source>
        <strain evidence="8 9">AS1</strain>
    </source>
</reference>
<evidence type="ECO:0000256" key="1">
    <source>
        <dbReference type="ARBA" id="ARBA00004127"/>
    </source>
</evidence>
<evidence type="ECO:0000259" key="7">
    <source>
        <dbReference type="PROSITE" id="PS50850"/>
    </source>
</evidence>